<comment type="caution">
    <text evidence="1">The sequence shown here is derived from an EMBL/GenBank/DDBJ whole genome shotgun (WGS) entry which is preliminary data.</text>
</comment>
<dbReference type="OrthoDB" id="5986600at2"/>
<dbReference type="RefSeq" id="WP_057628557.1">
    <property type="nucleotide sequence ID" value="NZ_LDJJ01000032.1"/>
</dbReference>
<protein>
    <submittedName>
        <fullName evidence="1">Uncharacterized protein</fullName>
    </submittedName>
</protein>
<proteinExistence type="predicted"/>
<keyword evidence="2" id="KW-1185">Reference proteome</keyword>
<dbReference type="Proteomes" id="UP000051863">
    <property type="component" value="Unassembled WGS sequence"/>
</dbReference>
<evidence type="ECO:0000313" key="2">
    <source>
        <dbReference type="Proteomes" id="UP000051863"/>
    </source>
</evidence>
<dbReference type="AlphaFoldDB" id="A0A0R0CQP2"/>
<gene>
    <name evidence="1" type="ORF">ABB27_10050</name>
</gene>
<dbReference type="EMBL" id="LDJJ01000032">
    <property type="protein sequence ID" value="KRG67427.1"/>
    <property type="molecule type" value="Genomic_DNA"/>
</dbReference>
<accession>A0A0R0CQP2</accession>
<dbReference type="PATRIC" id="fig|405446.3.peg.1495"/>
<sequence>MAFRQFPATTRDGESCIVIEFLDEPSSIQAGNTPHPPRYELADGRPLLRRGSNLFSADGEVSLSMNQPYRA</sequence>
<reference evidence="1 2" key="1">
    <citation type="submission" date="2015-05" db="EMBL/GenBank/DDBJ databases">
        <title>Genome sequencing and analysis of members of genus Stenotrophomonas.</title>
        <authorList>
            <person name="Patil P.P."/>
            <person name="Midha S."/>
            <person name="Patil P.B."/>
        </authorList>
    </citation>
    <scope>NUCLEOTIDE SEQUENCE [LARGE SCALE GENOMIC DNA]</scope>
    <source>
        <strain evidence="1 2">DSM 18941</strain>
    </source>
</reference>
<name>A0A0R0CQP2_9GAMM</name>
<evidence type="ECO:0000313" key="1">
    <source>
        <dbReference type="EMBL" id="KRG67427.1"/>
    </source>
</evidence>
<organism evidence="1 2">
    <name type="scientific">Stenotrophomonas terrae</name>
    <dbReference type="NCBI Taxonomy" id="405446"/>
    <lineage>
        <taxon>Bacteria</taxon>
        <taxon>Pseudomonadati</taxon>
        <taxon>Pseudomonadota</taxon>
        <taxon>Gammaproteobacteria</taxon>
        <taxon>Lysobacterales</taxon>
        <taxon>Lysobacteraceae</taxon>
        <taxon>Stenotrophomonas</taxon>
    </lineage>
</organism>